<feature type="region of interest" description="Disordered" evidence="3">
    <location>
        <begin position="287"/>
        <end position="348"/>
    </location>
</feature>
<evidence type="ECO:0000259" key="4">
    <source>
        <dbReference type="SMART" id="SM00210"/>
    </source>
</evidence>
<feature type="region of interest" description="Disordered" evidence="3">
    <location>
        <begin position="791"/>
        <end position="842"/>
    </location>
</feature>
<name>G3H7G9_CRIGR</name>
<accession>G3H7G9</accession>
<dbReference type="SMART" id="SM00210">
    <property type="entry name" value="TSPN"/>
    <property type="match status" value="1"/>
</dbReference>
<evidence type="ECO:0000256" key="3">
    <source>
        <dbReference type="SAM" id="MobiDB-lite"/>
    </source>
</evidence>
<dbReference type="FunFam" id="3.40.1620.70:FF:000002">
    <property type="entry name" value="Collagen alpha 1 (XV) chain"/>
    <property type="match status" value="1"/>
</dbReference>
<dbReference type="FunFam" id="2.60.120.200:FF:000039">
    <property type="entry name" value="Collagen XV alpha 1 chain"/>
    <property type="match status" value="1"/>
</dbReference>
<dbReference type="Proteomes" id="UP000001075">
    <property type="component" value="Unassembled WGS sequence"/>
</dbReference>
<keyword evidence="2" id="KW-0677">Repeat</keyword>
<feature type="domain" description="Laminin G" evidence="5">
    <location>
        <begin position="107"/>
        <end position="245"/>
    </location>
</feature>
<feature type="region of interest" description="Disordered" evidence="3">
    <location>
        <begin position="594"/>
        <end position="620"/>
    </location>
</feature>
<dbReference type="SUPFAM" id="SSF49899">
    <property type="entry name" value="Concanavalin A-like lectins/glucanases"/>
    <property type="match status" value="1"/>
</dbReference>
<feature type="compositionally biased region" description="Polar residues" evidence="3">
    <location>
        <begin position="320"/>
        <end position="334"/>
    </location>
</feature>
<feature type="compositionally biased region" description="Polar residues" evidence="3">
    <location>
        <begin position="456"/>
        <end position="468"/>
    </location>
</feature>
<dbReference type="InterPro" id="IPR016186">
    <property type="entry name" value="C-type_lectin-like/link_sf"/>
</dbReference>
<dbReference type="eggNOG" id="KOG3546">
    <property type="taxonomic scope" value="Eukaryota"/>
</dbReference>
<dbReference type="InterPro" id="IPR048287">
    <property type="entry name" value="TSPN-like_N"/>
</dbReference>
<dbReference type="GlyGen" id="G3H7G9">
    <property type="glycosylation" value="2 sites"/>
</dbReference>
<evidence type="ECO:0000256" key="1">
    <source>
        <dbReference type="ARBA" id="ARBA00022729"/>
    </source>
</evidence>
<evidence type="ECO:0000259" key="5">
    <source>
        <dbReference type="SMART" id="SM00282"/>
    </source>
</evidence>
<proteinExistence type="predicted"/>
<feature type="compositionally biased region" description="Polar residues" evidence="3">
    <location>
        <begin position="407"/>
        <end position="419"/>
    </location>
</feature>
<dbReference type="AlphaFoldDB" id="G3H7G9"/>
<dbReference type="SUPFAM" id="SSF56436">
    <property type="entry name" value="C-type lectin-like"/>
    <property type="match status" value="1"/>
</dbReference>
<dbReference type="Gene3D" id="3.40.1620.70">
    <property type="match status" value="1"/>
</dbReference>
<reference evidence="7" key="1">
    <citation type="journal article" date="2011" name="Nat. Biotechnol.">
        <title>The genomic sequence of the Chinese hamster ovary (CHO)-K1 cell line.</title>
        <authorList>
            <person name="Xu X."/>
            <person name="Nagarajan H."/>
            <person name="Lewis N.E."/>
            <person name="Pan S."/>
            <person name="Cai Z."/>
            <person name="Liu X."/>
            <person name="Chen W."/>
            <person name="Xie M."/>
            <person name="Wang W."/>
            <person name="Hammond S."/>
            <person name="Andersen M.R."/>
            <person name="Neff N."/>
            <person name="Passarelli B."/>
            <person name="Koh W."/>
            <person name="Fan H.C."/>
            <person name="Wang J."/>
            <person name="Gui Y."/>
            <person name="Lee K.H."/>
            <person name="Betenbaugh M.J."/>
            <person name="Quake S.R."/>
            <person name="Famili I."/>
            <person name="Palsson B.O."/>
            <person name="Wang J."/>
        </authorList>
    </citation>
    <scope>NUCLEOTIDE SEQUENCE [LARGE SCALE GENOMIC DNA]</scope>
    <source>
        <strain evidence="7">CHO K1 cell line</strain>
    </source>
</reference>
<dbReference type="STRING" id="10029.G3H7G9"/>
<dbReference type="GO" id="GO:0005581">
    <property type="term" value="C:collagen trimer"/>
    <property type="evidence" value="ECO:0007669"/>
    <property type="project" value="UniProtKB-KW"/>
</dbReference>
<feature type="domain" description="Thrombospondin-like N-terminal" evidence="4">
    <location>
        <begin position="58"/>
        <end position="246"/>
    </location>
</feature>
<feature type="compositionally biased region" description="Pro residues" evidence="3">
    <location>
        <begin position="610"/>
        <end position="619"/>
    </location>
</feature>
<dbReference type="InterPro" id="IPR016187">
    <property type="entry name" value="CTDL_fold"/>
</dbReference>
<keyword evidence="6" id="KW-0176">Collagen</keyword>
<dbReference type="SMART" id="SM00282">
    <property type="entry name" value="LamG"/>
    <property type="match status" value="1"/>
</dbReference>
<dbReference type="Gene3D" id="3.10.100.10">
    <property type="entry name" value="Mannose-Binding Protein A, subunit A"/>
    <property type="match status" value="1"/>
</dbReference>
<feature type="region of interest" description="Disordered" evidence="3">
    <location>
        <begin position="401"/>
        <end position="468"/>
    </location>
</feature>
<dbReference type="EMBL" id="JH000194">
    <property type="protein sequence ID" value="EGW07939.1"/>
    <property type="molecule type" value="Genomic_DNA"/>
</dbReference>
<dbReference type="Pfam" id="PF13385">
    <property type="entry name" value="Laminin_G_3"/>
    <property type="match status" value="1"/>
</dbReference>
<dbReference type="InterPro" id="IPR010515">
    <property type="entry name" value="Collagenase_NC10/endostatin"/>
</dbReference>
<dbReference type="Pfam" id="PF20010">
    <property type="entry name" value="Collagen_trimer"/>
    <property type="match status" value="1"/>
</dbReference>
<sequence>MCLCTLHITFHYWRLSFRKPSVRDSLGIRLSLWLLAPCSREVESWSLLLPAGSAAQDHLDLTELIGVPLPSSVSFVTGYGGFPAYSFGPGANVGRPARTLIPPTFFRDFAISVAVKPSSSQGGVLFAVTDAFQKVIYLGLRLSRVEDGYQRVILYYTEPGSHVSHEAAAFSVPVMTNRWNRFAVTVQGEEVALLMDCEEHSHVLFQRSARPLMFEPSAGIFVGNAGATGLERFTGSIQQLTIYSDPRTPEELCEAQESSASGEASGLQEMDEVAEIMEAVTYTQAPPKEVHVDPISMPPTLSSPAEDTELSGEPVPEGTPETNLSIIGQSSPEQGKSCHTHESGGSGEILNDTLEVLAVDGDPSTDGGSGDGALLNVTDGQVLSATATEEAKVPVTTTLEAEIGSMPTGSPTLAVSTQNTREEATLDPDSEENLATAASGDGEVPTSTAGDAEAGTMSTTEPTLSMLTQKPREEATLGPNGEEWLTPAVSKVPLGAFEEEEASGTAIESLDAFTPTMVLEQASGTLTDIQDALTPPVVLEQASGTLTDIQDALTPPVVLEQGSRSPTDTQATLAPTVAPEQVFTAAPTDGEGLVASTEEAEEEGSDSTPPSGPPLPTPTVIPERQVTLVGVEAEGSGHVWGLDVGSGSGDIVDNEDLLRVTALSDMGDMLQKAHLVIEGTFIYLKDSAEFFIRVRDGWKKLQLGELIPIPADSPPPPALSSNLHLVALNTPVAGDIRADFQCFQQARAAGLLSTFRAFLSSHLQDLSTVVRKAERFSLPIVNLKNLTEVRRQKRGKGGGGDRRRNNEDVVQEEMVEEEEEEQEEREEKEEDEATTYKYSDGPETECFLRSRNLAWLSVE</sequence>
<dbReference type="Gene3D" id="2.60.120.200">
    <property type="match status" value="1"/>
</dbReference>
<evidence type="ECO:0000313" key="7">
    <source>
        <dbReference type="Proteomes" id="UP000001075"/>
    </source>
</evidence>
<protein>
    <submittedName>
        <fullName evidence="6">Collagen alpha-1(XV) chain</fullName>
    </submittedName>
</protein>
<dbReference type="InterPro" id="IPR045463">
    <property type="entry name" value="XV/XVIII_trimerization_dom"/>
</dbReference>
<dbReference type="InterPro" id="IPR013320">
    <property type="entry name" value="ConA-like_dom_sf"/>
</dbReference>
<dbReference type="FunCoup" id="G3H7G9">
    <property type="interactions" value="163"/>
</dbReference>
<evidence type="ECO:0000313" key="6">
    <source>
        <dbReference type="EMBL" id="EGW07939.1"/>
    </source>
</evidence>
<dbReference type="Pfam" id="PF06482">
    <property type="entry name" value="Endostatin"/>
    <property type="match status" value="1"/>
</dbReference>
<dbReference type="InParanoid" id="G3H7G9"/>
<evidence type="ECO:0000256" key="2">
    <source>
        <dbReference type="ARBA" id="ARBA00022737"/>
    </source>
</evidence>
<feature type="compositionally biased region" description="Acidic residues" evidence="3">
    <location>
        <begin position="809"/>
        <end position="833"/>
    </location>
</feature>
<organism evidence="6 7">
    <name type="scientific">Cricetulus griseus</name>
    <name type="common">Chinese hamster</name>
    <name type="synonym">Cricetulus barabensis griseus</name>
    <dbReference type="NCBI Taxonomy" id="10029"/>
    <lineage>
        <taxon>Eukaryota</taxon>
        <taxon>Metazoa</taxon>
        <taxon>Chordata</taxon>
        <taxon>Craniata</taxon>
        <taxon>Vertebrata</taxon>
        <taxon>Euteleostomi</taxon>
        <taxon>Mammalia</taxon>
        <taxon>Eutheria</taxon>
        <taxon>Euarchontoglires</taxon>
        <taxon>Glires</taxon>
        <taxon>Rodentia</taxon>
        <taxon>Myomorpha</taxon>
        <taxon>Muroidea</taxon>
        <taxon>Cricetidae</taxon>
        <taxon>Cricetinae</taxon>
        <taxon>Cricetulus</taxon>
    </lineage>
</organism>
<keyword evidence="1" id="KW-0732">Signal</keyword>
<gene>
    <name evidence="6" type="ORF">I79_006300</name>
</gene>
<dbReference type="InterPro" id="IPR001791">
    <property type="entry name" value="Laminin_G"/>
</dbReference>